<dbReference type="Pfam" id="PF07694">
    <property type="entry name" value="5TM-5TMR_LYT"/>
    <property type="match status" value="1"/>
</dbReference>
<dbReference type="FunFam" id="3.30.70.270:FF:000001">
    <property type="entry name" value="Diguanylate cyclase domain protein"/>
    <property type="match status" value="1"/>
</dbReference>
<evidence type="ECO:0000313" key="8">
    <source>
        <dbReference type="EMBL" id="KTR27396.1"/>
    </source>
</evidence>
<dbReference type="SMART" id="SM00267">
    <property type="entry name" value="GGDEF"/>
    <property type="match status" value="1"/>
</dbReference>
<feature type="transmembrane region" description="Helical" evidence="6">
    <location>
        <begin position="69"/>
        <end position="94"/>
    </location>
</feature>
<keyword evidence="5 6" id="KW-0472">Membrane</keyword>
<dbReference type="InterPro" id="IPR000160">
    <property type="entry name" value="GGDEF_dom"/>
</dbReference>
<accession>A0AAW3MDR4</accession>
<evidence type="ECO:0000256" key="4">
    <source>
        <dbReference type="ARBA" id="ARBA00022989"/>
    </source>
</evidence>
<protein>
    <submittedName>
        <fullName evidence="8">Diguanylate cyclase</fullName>
    </submittedName>
</protein>
<feature type="transmembrane region" description="Helical" evidence="6">
    <location>
        <begin position="162"/>
        <end position="184"/>
    </location>
</feature>
<dbReference type="GO" id="GO:0043709">
    <property type="term" value="P:cell adhesion involved in single-species biofilm formation"/>
    <property type="evidence" value="ECO:0007669"/>
    <property type="project" value="TreeGrafter"/>
</dbReference>
<evidence type="ECO:0000256" key="3">
    <source>
        <dbReference type="ARBA" id="ARBA00022692"/>
    </source>
</evidence>
<dbReference type="InterPro" id="IPR050469">
    <property type="entry name" value="Diguanylate_Cyclase"/>
</dbReference>
<dbReference type="Pfam" id="PF00990">
    <property type="entry name" value="GGDEF"/>
    <property type="match status" value="1"/>
</dbReference>
<feature type="transmembrane region" description="Helical" evidence="6">
    <location>
        <begin position="38"/>
        <end position="57"/>
    </location>
</feature>
<dbReference type="NCBIfam" id="TIGR00254">
    <property type="entry name" value="GGDEF"/>
    <property type="match status" value="1"/>
</dbReference>
<evidence type="ECO:0000259" key="7">
    <source>
        <dbReference type="PROSITE" id="PS50887"/>
    </source>
</evidence>
<dbReference type="SUPFAM" id="SSF55073">
    <property type="entry name" value="Nucleotide cyclase"/>
    <property type="match status" value="1"/>
</dbReference>
<dbReference type="Proteomes" id="UP000072605">
    <property type="component" value="Unassembled WGS sequence"/>
</dbReference>
<evidence type="ECO:0000256" key="6">
    <source>
        <dbReference type="SAM" id="Phobius"/>
    </source>
</evidence>
<dbReference type="EMBL" id="LDQV01000015">
    <property type="protein sequence ID" value="KTR27396.1"/>
    <property type="molecule type" value="Genomic_DNA"/>
</dbReference>
<reference evidence="8 9" key="1">
    <citation type="journal article" date="2016" name="Front. Microbiol.">
        <title>Genomic Resource of Rice Seed Associated Bacteria.</title>
        <authorList>
            <person name="Midha S."/>
            <person name="Bansal K."/>
            <person name="Sharma S."/>
            <person name="Kumar N."/>
            <person name="Patil P.P."/>
            <person name="Chaudhry V."/>
            <person name="Patil P.B."/>
        </authorList>
    </citation>
    <scope>NUCLEOTIDE SEQUENCE [LARGE SCALE GENOMIC DNA]</scope>
    <source>
        <strain evidence="8 9">RSA11</strain>
    </source>
</reference>
<dbReference type="GO" id="GO:0000155">
    <property type="term" value="F:phosphorelay sensor kinase activity"/>
    <property type="evidence" value="ECO:0007669"/>
    <property type="project" value="InterPro"/>
</dbReference>
<dbReference type="PANTHER" id="PTHR45138">
    <property type="entry name" value="REGULATORY COMPONENTS OF SENSORY TRANSDUCTION SYSTEM"/>
    <property type="match status" value="1"/>
</dbReference>
<evidence type="ECO:0000256" key="5">
    <source>
        <dbReference type="ARBA" id="ARBA00023136"/>
    </source>
</evidence>
<feature type="transmembrane region" description="Helical" evidence="6">
    <location>
        <begin position="7"/>
        <end position="26"/>
    </location>
</feature>
<feature type="domain" description="GGDEF" evidence="7">
    <location>
        <begin position="227"/>
        <end position="360"/>
    </location>
</feature>
<comment type="caution">
    <text evidence="8">The sequence shown here is derived from an EMBL/GenBank/DDBJ whole genome shotgun (WGS) entry which is preliminary data.</text>
</comment>
<name>A0AAW3MDR4_9BACL</name>
<dbReference type="PANTHER" id="PTHR45138:SF9">
    <property type="entry name" value="DIGUANYLATE CYCLASE DGCM-RELATED"/>
    <property type="match status" value="1"/>
</dbReference>
<dbReference type="InterPro" id="IPR029787">
    <property type="entry name" value="Nucleotide_cyclase"/>
</dbReference>
<comment type="subcellular location">
    <subcellularLocation>
        <location evidence="1">Cell membrane</location>
        <topology evidence="1">Multi-pass membrane protein</topology>
    </subcellularLocation>
</comment>
<dbReference type="AlphaFoldDB" id="A0AAW3MDR4"/>
<evidence type="ECO:0000256" key="1">
    <source>
        <dbReference type="ARBA" id="ARBA00004651"/>
    </source>
</evidence>
<dbReference type="InterPro" id="IPR043128">
    <property type="entry name" value="Rev_trsase/Diguanyl_cyclase"/>
</dbReference>
<feature type="transmembrane region" description="Helical" evidence="6">
    <location>
        <begin position="109"/>
        <end position="130"/>
    </location>
</feature>
<feature type="transmembrane region" description="Helical" evidence="6">
    <location>
        <begin position="137"/>
        <end position="156"/>
    </location>
</feature>
<dbReference type="GO" id="GO:0071555">
    <property type="term" value="P:cell wall organization"/>
    <property type="evidence" value="ECO:0007669"/>
    <property type="project" value="InterPro"/>
</dbReference>
<dbReference type="GO" id="GO:0052621">
    <property type="term" value="F:diguanylate cyclase activity"/>
    <property type="evidence" value="ECO:0007669"/>
    <property type="project" value="TreeGrafter"/>
</dbReference>
<keyword evidence="3 6" id="KW-0812">Transmembrane</keyword>
<dbReference type="PROSITE" id="PS50887">
    <property type="entry name" value="GGDEF"/>
    <property type="match status" value="1"/>
</dbReference>
<evidence type="ECO:0000313" key="9">
    <source>
        <dbReference type="Proteomes" id="UP000072605"/>
    </source>
</evidence>
<dbReference type="InterPro" id="IPR011620">
    <property type="entry name" value="Sig_transdc_His_kinase_LytS_TM"/>
</dbReference>
<dbReference type="CDD" id="cd01949">
    <property type="entry name" value="GGDEF"/>
    <property type="match status" value="1"/>
</dbReference>
<dbReference type="Gene3D" id="3.30.70.270">
    <property type="match status" value="1"/>
</dbReference>
<organism evidence="8 9">
    <name type="scientific">Exiguobacterium indicum</name>
    <dbReference type="NCBI Taxonomy" id="296995"/>
    <lineage>
        <taxon>Bacteria</taxon>
        <taxon>Bacillati</taxon>
        <taxon>Bacillota</taxon>
        <taxon>Bacilli</taxon>
        <taxon>Bacillales</taxon>
        <taxon>Bacillales Family XII. Incertae Sedis</taxon>
        <taxon>Exiguobacterium</taxon>
    </lineage>
</organism>
<dbReference type="GO" id="GO:0005886">
    <property type="term" value="C:plasma membrane"/>
    <property type="evidence" value="ECO:0007669"/>
    <property type="project" value="UniProtKB-SubCell"/>
</dbReference>
<sequence length="367" mass="41053">MLSIMNQFIINFCLLFTTITLLFLPFRNQPRISLNSKWSIRLILGAVAGLIAVLLMFNGIQIDVARVDLRIVPVAIAMLIGGFPSAIVAGAMIIGTRYFLTPVDQMEGFYLSTLIIVLFITTIGIIRRFVHVSMRHFQLMVLVGILYSLPAIYILTHSWSTFFKISIAYVFFNLLAGFVAFRLLTELRRHFENIQYQQKLAMTDALTGLANRRRLDDSLSLVGSTDQGYSLVLIDIDFFKHVNDTYGHDAGDDVLRQLGMTLASLTRPDDLVGRYGGEEFLIILPSTSAKEAQKIAELARLTVARNLFPTADVPDLQITISLGISHSSGSHTSLEALQQADKALYYSKESGRNRSTIYTKELAFRQA</sequence>
<dbReference type="GO" id="GO:1902201">
    <property type="term" value="P:negative regulation of bacterial-type flagellum-dependent cell motility"/>
    <property type="evidence" value="ECO:0007669"/>
    <property type="project" value="TreeGrafter"/>
</dbReference>
<keyword evidence="2" id="KW-1003">Cell membrane</keyword>
<proteinExistence type="predicted"/>
<gene>
    <name evidence="8" type="ORF">RSA11_06185</name>
</gene>
<evidence type="ECO:0000256" key="2">
    <source>
        <dbReference type="ARBA" id="ARBA00022475"/>
    </source>
</evidence>
<keyword evidence="4 6" id="KW-1133">Transmembrane helix</keyword>